<evidence type="ECO:0000313" key="2">
    <source>
        <dbReference type="Proteomes" id="UP000797356"/>
    </source>
</evidence>
<reference evidence="1" key="1">
    <citation type="journal article" date="2017" name="Gigascience">
        <title>The genome draft of coconut (Cocos nucifera).</title>
        <authorList>
            <person name="Xiao Y."/>
            <person name="Xu P."/>
            <person name="Fan H."/>
            <person name="Baudouin L."/>
            <person name="Xia W."/>
            <person name="Bocs S."/>
            <person name="Xu J."/>
            <person name="Li Q."/>
            <person name="Guo A."/>
            <person name="Zhou L."/>
            <person name="Li J."/>
            <person name="Wu Y."/>
            <person name="Ma Z."/>
            <person name="Armero A."/>
            <person name="Issali A.E."/>
            <person name="Liu N."/>
            <person name="Peng M."/>
            <person name="Yang Y."/>
        </authorList>
    </citation>
    <scope>NUCLEOTIDE SEQUENCE</scope>
    <source>
        <tissue evidence="1">Spear leaf of Hainan Tall coconut</tissue>
    </source>
</reference>
<sequence>MAMGMTQNPPTRVRILLALSMVHGRYYIPKSIGGGFLIGWHGPRAVRNYRYGMFQDYRHGSGPSTTIDTAWPKTADMA</sequence>
<dbReference type="AlphaFoldDB" id="A0A8K0IC72"/>
<gene>
    <name evidence="1" type="ORF">COCNU_06G014720</name>
</gene>
<name>A0A8K0IC72_COCNU</name>
<keyword evidence="2" id="KW-1185">Reference proteome</keyword>
<comment type="caution">
    <text evidence="1">The sequence shown here is derived from an EMBL/GenBank/DDBJ whole genome shotgun (WGS) entry which is preliminary data.</text>
</comment>
<accession>A0A8K0IC72</accession>
<dbReference type="EMBL" id="CM017877">
    <property type="protein sequence ID" value="KAG1347643.1"/>
    <property type="molecule type" value="Genomic_DNA"/>
</dbReference>
<dbReference type="Proteomes" id="UP000797356">
    <property type="component" value="Chromosome 6"/>
</dbReference>
<evidence type="ECO:0000313" key="1">
    <source>
        <dbReference type="EMBL" id="KAG1347643.1"/>
    </source>
</evidence>
<organism evidence="1 2">
    <name type="scientific">Cocos nucifera</name>
    <name type="common">Coconut palm</name>
    <dbReference type="NCBI Taxonomy" id="13894"/>
    <lineage>
        <taxon>Eukaryota</taxon>
        <taxon>Viridiplantae</taxon>
        <taxon>Streptophyta</taxon>
        <taxon>Embryophyta</taxon>
        <taxon>Tracheophyta</taxon>
        <taxon>Spermatophyta</taxon>
        <taxon>Magnoliopsida</taxon>
        <taxon>Liliopsida</taxon>
        <taxon>Arecaceae</taxon>
        <taxon>Arecoideae</taxon>
        <taxon>Cocoseae</taxon>
        <taxon>Attaleinae</taxon>
        <taxon>Cocos</taxon>
    </lineage>
</organism>
<protein>
    <submittedName>
        <fullName evidence="1">Uncharacterized protein</fullName>
    </submittedName>
</protein>
<reference evidence="1" key="2">
    <citation type="submission" date="2019-07" db="EMBL/GenBank/DDBJ databases">
        <authorList>
            <person name="Yang Y."/>
            <person name="Bocs S."/>
            <person name="Baudouin L."/>
        </authorList>
    </citation>
    <scope>NUCLEOTIDE SEQUENCE</scope>
    <source>
        <tissue evidence="1">Spear leaf of Hainan Tall coconut</tissue>
    </source>
</reference>
<proteinExistence type="predicted"/>